<name>A0ABS6S0Q6_9BACT</name>
<keyword evidence="2" id="KW-1185">Reference proteome</keyword>
<proteinExistence type="predicted"/>
<accession>A0ABS6S0Q6</accession>
<dbReference type="Proteomes" id="UP001196980">
    <property type="component" value="Unassembled WGS sequence"/>
</dbReference>
<organism evidence="1 2">
    <name type="scientific">Candidatus Magnetobacterium casense</name>
    <dbReference type="NCBI Taxonomy" id="1455061"/>
    <lineage>
        <taxon>Bacteria</taxon>
        <taxon>Pseudomonadati</taxon>
        <taxon>Nitrospirota</taxon>
        <taxon>Thermodesulfovibrionia</taxon>
        <taxon>Thermodesulfovibrionales</taxon>
        <taxon>Candidatus Magnetobacteriaceae</taxon>
        <taxon>Candidatus Magnetobacterium</taxon>
    </lineage>
</organism>
<comment type="caution">
    <text evidence="1">The sequence shown here is derived from an EMBL/GenBank/DDBJ whole genome shotgun (WGS) entry which is preliminary data.</text>
</comment>
<protein>
    <submittedName>
        <fullName evidence="1">Uncharacterized protein</fullName>
    </submittedName>
</protein>
<sequence>MAVETVQEQIQEQEQEEDIDFLQIKGYITDNQGNKISAIVDIEELRRVGELIEDHYCMRILAERKDEPTEDYEEYSAKRRAEFNVQTGA</sequence>
<dbReference type="EMBL" id="JABXWD010000256">
    <property type="protein sequence ID" value="MBV6342432.1"/>
    <property type="molecule type" value="Genomic_DNA"/>
</dbReference>
<evidence type="ECO:0000313" key="1">
    <source>
        <dbReference type="EMBL" id="MBV6342432.1"/>
    </source>
</evidence>
<evidence type="ECO:0000313" key="2">
    <source>
        <dbReference type="Proteomes" id="UP001196980"/>
    </source>
</evidence>
<reference evidence="1 2" key="1">
    <citation type="journal article" date="2020" name="J Geophys Res Biogeosci">
        <title>Magnetotaxis as an Adaptation to Enable Bacterial Shuttling of Microbial Sulfur and Sulfur Cycling Across Aquatic Oxic#Anoxic Interfaces.</title>
        <authorList>
            <person name="Li J."/>
            <person name="Liu P."/>
            <person name="Wang J."/>
            <person name="Roberts A.P."/>
            <person name="Pan Y."/>
        </authorList>
    </citation>
    <scope>NUCLEOTIDE SEQUENCE [LARGE SCALE GENOMIC DNA]</scope>
    <source>
        <strain evidence="1 2">MYR-1_YQ</strain>
    </source>
</reference>
<dbReference type="RefSeq" id="WP_218253051.1">
    <property type="nucleotide sequence ID" value="NZ_JABXWD010000256.1"/>
</dbReference>
<gene>
    <name evidence="1" type="ORF">HWQ67_12635</name>
</gene>